<evidence type="ECO:0000313" key="13">
    <source>
        <dbReference type="EMBL" id="TWJ32577.1"/>
    </source>
</evidence>
<dbReference type="Pfam" id="PF13505">
    <property type="entry name" value="OMP_b-brl"/>
    <property type="match status" value="1"/>
</dbReference>
<dbReference type="InterPro" id="IPR030820">
    <property type="entry name" value="OMP_myx_plus_Proteobacteria"/>
</dbReference>
<evidence type="ECO:0000256" key="6">
    <source>
        <dbReference type="ARBA" id="ARBA00023065"/>
    </source>
</evidence>
<evidence type="ECO:0000313" key="14">
    <source>
        <dbReference type="Proteomes" id="UP000319449"/>
    </source>
</evidence>
<keyword evidence="6" id="KW-0406">Ion transport</keyword>
<evidence type="ECO:0000256" key="5">
    <source>
        <dbReference type="ARBA" id="ARBA00022729"/>
    </source>
</evidence>
<dbReference type="InterPro" id="IPR011250">
    <property type="entry name" value="OMP/PagP_B-barrel"/>
</dbReference>
<evidence type="ECO:0000256" key="11">
    <source>
        <dbReference type="SAM" id="SignalP"/>
    </source>
</evidence>
<dbReference type="GO" id="GO:0015288">
    <property type="term" value="F:porin activity"/>
    <property type="evidence" value="ECO:0007669"/>
    <property type="project" value="UniProtKB-KW"/>
</dbReference>
<keyword evidence="7" id="KW-0626">Porin</keyword>
<comment type="caution">
    <text evidence="13">The sequence shown here is derived from an EMBL/GenBank/DDBJ whole genome shotgun (WGS) entry which is preliminary data.</text>
</comment>
<evidence type="ECO:0000256" key="10">
    <source>
        <dbReference type="PROSITE-ProRule" id="PRU00473"/>
    </source>
</evidence>
<keyword evidence="9" id="KW-0998">Cell outer membrane</keyword>
<dbReference type="CDD" id="cd07185">
    <property type="entry name" value="OmpA_C-like"/>
    <property type="match status" value="1"/>
</dbReference>
<dbReference type="InterPro" id="IPR050330">
    <property type="entry name" value="Bact_OuterMem_StrucFunc"/>
</dbReference>
<evidence type="ECO:0000256" key="1">
    <source>
        <dbReference type="ARBA" id="ARBA00004571"/>
    </source>
</evidence>
<dbReference type="InterPro" id="IPR006665">
    <property type="entry name" value="OmpA-like"/>
</dbReference>
<dbReference type="SUPFAM" id="SSF56925">
    <property type="entry name" value="OMPA-like"/>
    <property type="match status" value="1"/>
</dbReference>
<dbReference type="PROSITE" id="PS51123">
    <property type="entry name" value="OMPA_2"/>
    <property type="match status" value="1"/>
</dbReference>
<keyword evidence="8 10" id="KW-0472">Membrane</keyword>
<dbReference type="InterPro" id="IPR036737">
    <property type="entry name" value="OmpA-like_sf"/>
</dbReference>
<dbReference type="Gene3D" id="2.40.160.20">
    <property type="match status" value="1"/>
</dbReference>
<dbReference type="Pfam" id="PF00691">
    <property type="entry name" value="OmpA"/>
    <property type="match status" value="1"/>
</dbReference>
<dbReference type="Gene3D" id="3.30.1330.60">
    <property type="entry name" value="OmpA-like domain"/>
    <property type="match status" value="1"/>
</dbReference>
<dbReference type="GO" id="GO:0046930">
    <property type="term" value="C:pore complex"/>
    <property type="evidence" value="ECO:0007669"/>
    <property type="project" value="UniProtKB-KW"/>
</dbReference>
<sequence length="476" mass="49667">MKKTIVAAACLSAALVGATAHAANKAETFVISPFIGGYTFDGKQHLETRPVYGIRGGYNFTEHVGLEAVFDFVSTESTRGAGDADIYNYRLEALYHFFPEARLVPYLAAGYGAITVDPEKQTKTTYGALNYGVGLKYFLTDTLALRTDVRHLVSDKDRTLHNLEYTVGAAFYFGGAEPAPKPVAPAPKPVVAPPPAAPAPAAPTATLSAAPGTITPGQAVTLSWSSQHATSCTIQPDGETVAPQGSKTVTPAAATSYTLTCTGDGGSATSAANVAVNQPTAPTATLSIAPATVTKGNAAKLSWSSQNATNCDIQPGVGAVQPQGTTSVTPAAPTTYTLNCTGDGGRASSSANVALSEKICITLKVQFDTDKAVIKPRYHNDIKQVGDFLNKYPNATGVIEGHTDNQGGAEYNMKLSQKRADAVRAYIIDKFGIAGDRLTAKGFGLTKPVADNATAEGRAKNRRIDATIDCVVTINK</sequence>
<keyword evidence="3" id="KW-1134">Transmembrane beta strand</keyword>
<dbReference type="PANTHER" id="PTHR30329">
    <property type="entry name" value="STATOR ELEMENT OF FLAGELLAR MOTOR COMPLEX"/>
    <property type="match status" value="1"/>
</dbReference>
<name>A0A562WS47_9BACT</name>
<dbReference type="AlphaFoldDB" id="A0A562WS47"/>
<dbReference type="OrthoDB" id="5482786at2"/>
<evidence type="ECO:0000256" key="9">
    <source>
        <dbReference type="ARBA" id="ARBA00023237"/>
    </source>
</evidence>
<dbReference type="PROSITE" id="PS01068">
    <property type="entry name" value="OMPA_1"/>
    <property type="match status" value="1"/>
</dbReference>
<accession>A0A562WS47</accession>
<feature type="chain" id="PRO_5022238892" evidence="11">
    <location>
        <begin position="23"/>
        <end position="476"/>
    </location>
</feature>
<dbReference type="EMBL" id="VLLN01000004">
    <property type="protein sequence ID" value="TWJ32577.1"/>
    <property type="molecule type" value="Genomic_DNA"/>
</dbReference>
<dbReference type="PANTHER" id="PTHR30329:SF21">
    <property type="entry name" value="LIPOPROTEIN YIAD-RELATED"/>
    <property type="match status" value="1"/>
</dbReference>
<evidence type="ECO:0000256" key="2">
    <source>
        <dbReference type="ARBA" id="ARBA00022448"/>
    </source>
</evidence>
<protein>
    <submittedName>
        <fullName evidence="13">OOP family OmpA-OmpF porin</fullName>
    </submittedName>
</protein>
<dbReference type="RefSeq" id="WP_145019146.1">
    <property type="nucleotide sequence ID" value="NZ_VLLN01000004.1"/>
</dbReference>
<keyword evidence="4" id="KW-0812">Transmembrane</keyword>
<keyword evidence="2" id="KW-0813">Transport</keyword>
<comment type="subcellular location">
    <subcellularLocation>
        <location evidence="1">Cell outer membrane</location>
        <topology evidence="1">Multi-pass membrane protein</topology>
    </subcellularLocation>
</comment>
<dbReference type="GO" id="GO:0009279">
    <property type="term" value="C:cell outer membrane"/>
    <property type="evidence" value="ECO:0007669"/>
    <property type="project" value="UniProtKB-SubCell"/>
</dbReference>
<dbReference type="GO" id="GO:0006811">
    <property type="term" value="P:monoatomic ion transport"/>
    <property type="evidence" value="ECO:0007669"/>
    <property type="project" value="UniProtKB-KW"/>
</dbReference>
<evidence type="ECO:0000256" key="4">
    <source>
        <dbReference type="ARBA" id="ARBA00022692"/>
    </source>
</evidence>
<proteinExistence type="predicted"/>
<evidence type="ECO:0000256" key="8">
    <source>
        <dbReference type="ARBA" id="ARBA00023136"/>
    </source>
</evidence>
<evidence type="ECO:0000256" key="7">
    <source>
        <dbReference type="ARBA" id="ARBA00023114"/>
    </source>
</evidence>
<organism evidence="13 14">
    <name type="scientific">Geobacter argillaceus</name>
    <dbReference type="NCBI Taxonomy" id="345631"/>
    <lineage>
        <taxon>Bacteria</taxon>
        <taxon>Pseudomonadati</taxon>
        <taxon>Thermodesulfobacteriota</taxon>
        <taxon>Desulfuromonadia</taxon>
        <taxon>Geobacterales</taxon>
        <taxon>Geobacteraceae</taxon>
        <taxon>Geobacter</taxon>
    </lineage>
</organism>
<reference evidence="13 14" key="1">
    <citation type="submission" date="2019-07" db="EMBL/GenBank/DDBJ databases">
        <title>Genomic Encyclopedia of Archaeal and Bacterial Type Strains, Phase II (KMG-II): from individual species to whole genera.</title>
        <authorList>
            <person name="Goeker M."/>
        </authorList>
    </citation>
    <scope>NUCLEOTIDE SEQUENCE [LARGE SCALE GENOMIC DNA]</scope>
    <source>
        <strain evidence="13 14">ATCC BAA-1139</strain>
    </source>
</reference>
<gene>
    <name evidence="13" type="ORF">JN12_01019</name>
</gene>
<feature type="signal peptide" evidence="11">
    <location>
        <begin position="1"/>
        <end position="22"/>
    </location>
</feature>
<dbReference type="InterPro" id="IPR006664">
    <property type="entry name" value="OMP_bac"/>
</dbReference>
<dbReference type="InterPro" id="IPR027385">
    <property type="entry name" value="Beta-barrel_OMP"/>
</dbReference>
<dbReference type="NCBIfam" id="TIGR04565">
    <property type="entry name" value="OMP_myx_plus"/>
    <property type="match status" value="1"/>
</dbReference>
<dbReference type="PRINTS" id="PR01021">
    <property type="entry name" value="OMPADOMAIN"/>
</dbReference>
<keyword evidence="14" id="KW-1185">Reference proteome</keyword>
<evidence type="ECO:0000256" key="3">
    <source>
        <dbReference type="ARBA" id="ARBA00022452"/>
    </source>
</evidence>
<feature type="domain" description="OmpA-like" evidence="12">
    <location>
        <begin position="354"/>
        <end position="472"/>
    </location>
</feature>
<dbReference type="Proteomes" id="UP000319449">
    <property type="component" value="Unassembled WGS sequence"/>
</dbReference>
<dbReference type="InterPro" id="IPR006690">
    <property type="entry name" value="OMPA-like_CS"/>
</dbReference>
<evidence type="ECO:0000259" key="12">
    <source>
        <dbReference type="PROSITE" id="PS51123"/>
    </source>
</evidence>
<keyword evidence="5 11" id="KW-0732">Signal</keyword>
<dbReference type="SUPFAM" id="SSF103088">
    <property type="entry name" value="OmpA-like"/>
    <property type="match status" value="1"/>
</dbReference>